<gene>
    <name evidence="2" type="ORF">SCLCIDRAFT_1207111</name>
</gene>
<evidence type="ECO:0000256" key="1">
    <source>
        <dbReference type="SAM" id="MobiDB-lite"/>
    </source>
</evidence>
<name>A0A0C3AAV5_9AGAM</name>
<reference evidence="3" key="2">
    <citation type="submission" date="2015-01" db="EMBL/GenBank/DDBJ databases">
        <title>Evolutionary Origins and Diversification of the Mycorrhizal Mutualists.</title>
        <authorList>
            <consortium name="DOE Joint Genome Institute"/>
            <consortium name="Mycorrhizal Genomics Consortium"/>
            <person name="Kohler A."/>
            <person name="Kuo A."/>
            <person name="Nagy L.G."/>
            <person name="Floudas D."/>
            <person name="Copeland A."/>
            <person name="Barry K.W."/>
            <person name="Cichocki N."/>
            <person name="Veneault-Fourrey C."/>
            <person name="LaButti K."/>
            <person name="Lindquist E.A."/>
            <person name="Lipzen A."/>
            <person name="Lundell T."/>
            <person name="Morin E."/>
            <person name="Murat C."/>
            <person name="Riley R."/>
            <person name="Ohm R."/>
            <person name="Sun H."/>
            <person name="Tunlid A."/>
            <person name="Henrissat B."/>
            <person name="Grigoriev I.V."/>
            <person name="Hibbett D.S."/>
            <person name="Martin F."/>
        </authorList>
    </citation>
    <scope>NUCLEOTIDE SEQUENCE [LARGE SCALE GENOMIC DNA]</scope>
    <source>
        <strain evidence="3">Foug A</strain>
    </source>
</reference>
<keyword evidence="3" id="KW-1185">Reference proteome</keyword>
<accession>A0A0C3AAV5</accession>
<dbReference type="Proteomes" id="UP000053989">
    <property type="component" value="Unassembled WGS sequence"/>
</dbReference>
<feature type="region of interest" description="Disordered" evidence="1">
    <location>
        <begin position="1"/>
        <end position="21"/>
    </location>
</feature>
<dbReference type="HOGENOM" id="CLU_2747136_0_0_1"/>
<dbReference type="InParanoid" id="A0A0C3AAV5"/>
<dbReference type="AlphaFoldDB" id="A0A0C3AAV5"/>
<sequence>MADVRRTTQSAPSGHPSHLTNTELICCQSPCCITRIEGDQSLVTRHLSSLVAPANLQMGLYYCQCCHATNN</sequence>
<feature type="non-terminal residue" evidence="2">
    <location>
        <position position="71"/>
    </location>
</feature>
<feature type="compositionally biased region" description="Polar residues" evidence="1">
    <location>
        <begin position="7"/>
        <end position="21"/>
    </location>
</feature>
<proteinExistence type="predicted"/>
<reference evidence="2 3" key="1">
    <citation type="submission" date="2014-04" db="EMBL/GenBank/DDBJ databases">
        <authorList>
            <consortium name="DOE Joint Genome Institute"/>
            <person name="Kuo A."/>
            <person name="Kohler A."/>
            <person name="Nagy L.G."/>
            <person name="Floudas D."/>
            <person name="Copeland A."/>
            <person name="Barry K.W."/>
            <person name="Cichocki N."/>
            <person name="Veneault-Fourrey C."/>
            <person name="LaButti K."/>
            <person name="Lindquist E.A."/>
            <person name="Lipzen A."/>
            <person name="Lundell T."/>
            <person name="Morin E."/>
            <person name="Murat C."/>
            <person name="Sun H."/>
            <person name="Tunlid A."/>
            <person name="Henrissat B."/>
            <person name="Grigoriev I.V."/>
            <person name="Hibbett D.S."/>
            <person name="Martin F."/>
            <person name="Nordberg H.P."/>
            <person name="Cantor M.N."/>
            <person name="Hua S.X."/>
        </authorList>
    </citation>
    <scope>NUCLEOTIDE SEQUENCE [LARGE SCALE GENOMIC DNA]</scope>
    <source>
        <strain evidence="2 3">Foug A</strain>
    </source>
</reference>
<organism evidence="2 3">
    <name type="scientific">Scleroderma citrinum Foug A</name>
    <dbReference type="NCBI Taxonomy" id="1036808"/>
    <lineage>
        <taxon>Eukaryota</taxon>
        <taxon>Fungi</taxon>
        <taxon>Dikarya</taxon>
        <taxon>Basidiomycota</taxon>
        <taxon>Agaricomycotina</taxon>
        <taxon>Agaricomycetes</taxon>
        <taxon>Agaricomycetidae</taxon>
        <taxon>Boletales</taxon>
        <taxon>Sclerodermatineae</taxon>
        <taxon>Sclerodermataceae</taxon>
        <taxon>Scleroderma</taxon>
    </lineage>
</organism>
<protein>
    <submittedName>
        <fullName evidence="2">Uncharacterized protein</fullName>
    </submittedName>
</protein>
<dbReference type="EMBL" id="KN822004">
    <property type="protein sequence ID" value="KIM70918.1"/>
    <property type="molecule type" value="Genomic_DNA"/>
</dbReference>
<evidence type="ECO:0000313" key="2">
    <source>
        <dbReference type="EMBL" id="KIM70918.1"/>
    </source>
</evidence>
<evidence type="ECO:0000313" key="3">
    <source>
        <dbReference type="Proteomes" id="UP000053989"/>
    </source>
</evidence>